<reference evidence="7" key="1">
    <citation type="journal article" date="2021" name="PeerJ">
        <title>Extensive microbial diversity within the chicken gut microbiome revealed by metagenomics and culture.</title>
        <authorList>
            <person name="Gilroy R."/>
            <person name="Ravi A."/>
            <person name="Getino M."/>
            <person name="Pursley I."/>
            <person name="Horton D.L."/>
            <person name="Alikhan N.F."/>
            <person name="Baker D."/>
            <person name="Gharbi K."/>
            <person name="Hall N."/>
            <person name="Watson M."/>
            <person name="Adriaenssens E.M."/>
            <person name="Foster-Nyarko E."/>
            <person name="Jarju S."/>
            <person name="Secka A."/>
            <person name="Antonio M."/>
            <person name="Oren A."/>
            <person name="Chaudhuri R.R."/>
            <person name="La Ragione R."/>
            <person name="Hildebrand F."/>
            <person name="Pallen M.J."/>
        </authorList>
    </citation>
    <scope>NUCLEOTIDE SEQUENCE</scope>
    <source>
        <strain evidence="7">ChiHjej13B12-24818</strain>
    </source>
</reference>
<evidence type="ECO:0000313" key="8">
    <source>
        <dbReference type="Proteomes" id="UP000823823"/>
    </source>
</evidence>
<proteinExistence type="predicted"/>
<dbReference type="Pfam" id="PF13977">
    <property type="entry name" value="TetR_C_6"/>
    <property type="match status" value="1"/>
</dbReference>
<dbReference type="InterPro" id="IPR039538">
    <property type="entry name" value="BetI_C"/>
</dbReference>
<dbReference type="InterPro" id="IPR001647">
    <property type="entry name" value="HTH_TetR"/>
</dbReference>
<keyword evidence="2" id="KW-0805">Transcription regulation</keyword>
<dbReference type="PROSITE" id="PS50977">
    <property type="entry name" value="HTH_TETR_2"/>
    <property type="match status" value="1"/>
</dbReference>
<dbReference type="PRINTS" id="PR00455">
    <property type="entry name" value="HTHTETR"/>
</dbReference>
<keyword evidence="3 5" id="KW-0238">DNA-binding</keyword>
<evidence type="ECO:0000256" key="2">
    <source>
        <dbReference type="ARBA" id="ARBA00023015"/>
    </source>
</evidence>
<dbReference type="InterPro" id="IPR036271">
    <property type="entry name" value="Tet_transcr_reg_TetR-rel_C_sf"/>
</dbReference>
<keyword evidence="4" id="KW-0804">Transcription</keyword>
<feature type="domain" description="HTH tetR-type" evidence="6">
    <location>
        <begin position="7"/>
        <end position="67"/>
    </location>
</feature>
<gene>
    <name evidence="7" type="ORF">H9786_09035</name>
</gene>
<reference evidence="7" key="2">
    <citation type="submission" date="2021-04" db="EMBL/GenBank/DDBJ databases">
        <authorList>
            <person name="Gilroy R."/>
        </authorList>
    </citation>
    <scope>NUCLEOTIDE SEQUENCE</scope>
    <source>
        <strain evidence="7">ChiHjej13B12-24818</strain>
    </source>
</reference>
<feature type="DNA-binding region" description="H-T-H motif" evidence="5">
    <location>
        <begin position="30"/>
        <end position="49"/>
    </location>
</feature>
<dbReference type="InterPro" id="IPR009057">
    <property type="entry name" value="Homeodomain-like_sf"/>
</dbReference>
<sequence>MISAGHSEQPDEILRAVWVVIAERGMDQVSMRTVAATAGVSVGRIQYRFRSKAELLHASLKAMLRAAVDEHIVATAQAGSFETLWHLLAQPIPRGETARLGVSIVYQYAAAGITQPELAQLLTETRRSAEDAATHEVRVLAPQLRDPRSVARSLIATADGLSLRVLLGGLSANAAEEALRGALDRAVG</sequence>
<dbReference type="AlphaFoldDB" id="A0A9D2RQ74"/>
<evidence type="ECO:0000256" key="1">
    <source>
        <dbReference type="ARBA" id="ARBA00022491"/>
    </source>
</evidence>
<dbReference type="Pfam" id="PF00440">
    <property type="entry name" value="TetR_N"/>
    <property type="match status" value="1"/>
</dbReference>
<dbReference type="Proteomes" id="UP000823823">
    <property type="component" value="Unassembled WGS sequence"/>
</dbReference>
<comment type="caution">
    <text evidence="7">The sequence shown here is derived from an EMBL/GenBank/DDBJ whole genome shotgun (WGS) entry which is preliminary data.</text>
</comment>
<evidence type="ECO:0000256" key="5">
    <source>
        <dbReference type="PROSITE-ProRule" id="PRU00335"/>
    </source>
</evidence>
<dbReference type="Gene3D" id="1.10.357.10">
    <property type="entry name" value="Tetracycline Repressor, domain 2"/>
    <property type="match status" value="1"/>
</dbReference>
<keyword evidence="1" id="KW-0678">Repressor</keyword>
<dbReference type="SUPFAM" id="SSF46689">
    <property type="entry name" value="Homeodomain-like"/>
    <property type="match status" value="1"/>
</dbReference>
<evidence type="ECO:0000313" key="7">
    <source>
        <dbReference type="EMBL" id="HJB10657.1"/>
    </source>
</evidence>
<dbReference type="EMBL" id="DWZH01000068">
    <property type="protein sequence ID" value="HJB10657.1"/>
    <property type="molecule type" value="Genomic_DNA"/>
</dbReference>
<evidence type="ECO:0000259" key="6">
    <source>
        <dbReference type="PROSITE" id="PS50977"/>
    </source>
</evidence>
<dbReference type="SUPFAM" id="SSF48498">
    <property type="entry name" value="Tetracyclin repressor-like, C-terminal domain"/>
    <property type="match status" value="1"/>
</dbReference>
<evidence type="ECO:0000256" key="4">
    <source>
        <dbReference type="ARBA" id="ARBA00023163"/>
    </source>
</evidence>
<evidence type="ECO:0000256" key="3">
    <source>
        <dbReference type="ARBA" id="ARBA00023125"/>
    </source>
</evidence>
<organism evidence="7 8">
    <name type="scientific">Candidatus Brachybacterium merdavium</name>
    <dbReference type="NCBI Taxonomy" id="2838513"/>
    <lineage>
        <taxon>Bacteria</taxon>
        <taxon>Bacillati</taxon>
        <taxon>Actinomycetota</taxon>
        <taxon>Actinomycetes</taxon>
        <taxon>Micrococcales</taxon>
        <taxon>Dermabacteraceae</taxon>
        <taxon>Brachybacterium</taxon>
    </lineage>
</organism>
<protein>
    <submittedName>
        <fullName evidence="7">TetR/AcrR family transcriptional regulator</fullName>
    </submittedName>
</protein>
<name>A0A9D2RQ74_9MICO</name>
<accession>A0A9D2RQ74</accession>
<dbReference type="GO" id="GO:0003677">
    <property type="term" value="F:DNA binding"/>
    <property type="evidence" value="ECO:0007669"/>
    <property type="project" value="UniProtKB-UniRule"/>
</dbReference>